<feature type="domain" description="NodB homology" evidence="3">
    <location>
        <begin position="75"/>
        <end position="279"/>
    </location>
</feature>
<evidence type="ECO:0000256" key="1">
    <source>
        <dbReference type="ARBA" id="ARBA00022723"/>
    </source>
</evidence>
<gene>
    <name evidence="4" type="ORF">SAMN04488546_2157</name>
</gene>
<evidence type="ECO:0000256" key="2">
    <source>
        <dbReference type="ARBA" id="ARBA00022801"/>
    </source>
</evidence>
<sequence>MSLPSVRRMERRRFLLFLAAGLAGTAVGRGTVGLVDPTRASMSTAAAAEPASVPALPAVLQAPTGVVDRLPGEGTSLALTLDDGTSSEVVGSVCRFVEDSGVRLTLFPNGRYSSWEENADRLQPLVDSGKVALGNHTWSHPDLTTLSEDGIAEEIGRNRDWIESTFGVRTPFMRPPFGSHDDRVDRISADLGHPTIVMWNGTLEDNRLLTPAELMAAAREWFTAQAVIVGHVNQPTITTVYGELLELIAERGLQTVTLADVWSTGMGGVRTASGRAATT</sequence>
<dbReference type="SUPFAM" id="SSF88713">
    <property type="entry name" value="Glycoside hydrolase/deacetylase"/>
    <property type="match status" value="1"/>
</dbReference>
<dbReference type="PROSITE" id="PS51318">
    <property type="entry name" value="TAT"/>
    <property type="match status" value="1"/>
</dbReference>
<dbReference type="CDD" id="cd10917">
    <property type="entry name" value="CE4_NodB_like_6s_7s"/>
    <property type="match status" value="1"/>
</dbReference>
<dbReference type="GO" id="GO:0016020">
    <property type="term" value="C:membrane"/>
    <property type="evidence" value="ECO:0007669"/>
    <property type="project" value="TreeGrafter"/>
</dbReference>
<dbReference type="Pfam" id="PF01522">
    <property type="entry name" value="Polysacc_deac_1"/>
    <property type="match status" value="1"/>
</dbReference>
<evidence type="ECO:0000313" key="5">
    <source>
        <dbReference type="Proteomes" id="UP000198507"/>
    </source>
</evidence>
<dbReference type="InterPro" id="IPR050248">
    <property type="entry name" value="Polysacc_deacetylase_ArnD"/>
</dbReference>
<keyword evidence="1" id="KW-0479">Metal-binding</keyword>
<dbReference type="EMBL" id="FOIE01000004">
    <property type="protein sequence ID" value="SET36165.1"/>
    <property type="molecule type" value="Genomic_DNA"/>
</dbReference>
<dbReference type="Gene3D" id="3.20.20.370">
    <property type="entry name" value="Glycoside hydrolase/deacetylase"/>
    <property type="match status" value="1"/>
</dbReference>
<accession>A0A1I0DVX3</accession>
<dbReference type="PANTHER" id="PTHR10587:SF133">
    <property type="entry name" value="CHITIN DEACETYLASE 1-RELATED"/>
    <property type="match status" value="1"/>
</dbReference>
<proteinExistence type="predicted"/>
<dbReference type="InterPro" id="IPR006311">
    <property type="entry name" value="TAT_signal"/>
</dbReference>
<dbReference type="GO" id="GO:0005975">
    <property type="term" value="P:carbohydrate metabolic process"/>
    <property type="evidence" value="ECO:0007669"/>
    <property type="project" value="InterPro"/>
</dbReference>
<keyword evidence="5" id="KW-1185">Reference proteome</keyword>
<dbReference type="AlphaFoldDB" id="A0A1I0DVX3"/>
<evidence type="ECO:0000313" key="4">
    <source>
        <dbReference type="EMBL" id="SET36165.1"/>
    </source>
</evidence>
<organism evidence="4 5">
    <name type="scientific">Geodermatophilus poikilotrophus</name>
    <dbReference type="NCBI Taxonomy" id="1333667"/>
    <lineage>
        <taxon>Bacteria</taxon>
        <taxon>Bacillati</taxon>
        <taxon>Actinomycetota</taxon>
        <taxon>Actinomycetes</taxon>
        <taxon>Geodermatophilales</taxon>
        <taxon>Geodermatophilaceae</taxon>
        <taxon>Geodermatophilus</taxon>
    </lineage>
</organism>
<dbReference type="PANTHER" id="PTHR10587">
    <property type="entry name" value="GLYCOSYL TRANSFERASE-RELATED"/>
    <property type="match status" value="1"/>
</dbReference>
<evidence type="ECO:0000259" key="3">
    <source>
        <dbReference type="PROSITE" id="PS51677"/>
    </source>
</evidence>
<dbReference type="GO" id="GO:0046872">
    <property type="term" value="F:metal ion binding"/>
    <property type="evidence" value="ECO:0007669"/>
    <property type="project" value="UniProtKB-KW"/>
</dbReference>
<dbReference type="Proteomes" id="UP000198507">
    <property type="component" value="Unassembled WGS sequence"/>
</dbReference>
<keyword evidence="2" id="KW-0378">Hydrolase</keyword>
<dbReference type="InterPro" id="IPR011330">
    <property type="entry name" value="Glyco_hydro/deAcase_b/a-brl"/>
</dbReference>
<dbReference type="InterPro" id="IPR002509">
    <property type="entry name" value="NODB_dom"/>
</dbReference>
<dbReference type="GO" id="GO:0016810">
    <property type="term" value="F:hydrolase activity, acting on carbon-nitrogen (but not peptide) bonds"/>
    <property type="evidence" value="ECO:0007669"/>
    <property type="project" value="InterPro"/>
</dbReference>
<protein>
    <submittedName>
        <fullName evidence="4">Peptidoglycan/xylan/chitin deacetylase, PgdA/CDA1 family</fullName>
    </submittedName>
</protein>
<name>A0A1I0DVX3_9ACTN</name>
<reference evidence="5" key="1">
    <citation type="submission" date="2016-10" db="EMBL/GenBank/DDBJ databases">
        <authorList>
            <person name="Varghese N."/>
            <person name="Submissions S."/>
        </authorList>
    </citation>
    <scope>NUCLEOTIDE SEQUENCE [LARGE SCALE GENOMIC DNA]</scope>
    <source>
        <strain evidence="5">DSM 44209</strain>
    </source>
</reference>
<dbReference type="PROSITE" id="PS51677">
    <property type="entry name" value="NODB"/>
    <property type="match status" value="1"/>
</dbReference>